<geneLocation type="plasmid" evidence="2">
    <name>prsp8c3c</name>
</geneLocation>
<reference evidence="1 2" key="1">
    <citation type="submission" date="2016-09" db="EMBL/GenBank/DDBJ databases">
        <title>The complete genome sequences of Rhizobium gallicum, symbiovars gallicum and phaseoli, symbionts associated to common bean (Phaseolus vulgaris).</title>
        <authorList>
            <person name="Bustos P."/>
            <person name="Santamaria R.I."/>
            <person name="Perez-Carrascal O.M."/>
            <person name="Juarez S."/>
            <person name="Lozano L."/>
            <person name="Martinez-Flores I."/>
            <person name="Martinez-Romero E."/>
            <person name="Cevallos M."/>
            <person name="Romero D."/>
            <person name="Davila G."/>
            <person name="Gonzalez V."/>
        </authorList>
    </citation>
    <scope>NUCLEOTIDE SEQUENCE [LARGE SCALE GENOMIC DNA]</scope>
    <source>
        <strain evidence="1 2">8C-3</strain>
        <plasmid evidence="2">Plasmid prsp8c3c</plasmid>
    </source>
</reference>
<organism evidence="1 2">
    <name type="scientific">Rhizobium etli 8C-3</name>
    <dbReference type="NCBI Taxonomy" id="538025"/>
    <lineage>
        <taxon>Bacteria</taxon>
        <taxon>Pseudomonadati</taxon>
        <taxon>Pseudomonadota</taxon>
        <taxon>Alphaproteobacteria</taxon>
        <taxon>Hyphomicrobiales</taxon>
        <taxon>Rhizobiaceae</taxon>
        <taxon>Rhizobium/Agrobacterium group</taxon>
        <taxon>Rhizobium</taxon>
    </lineage>
</organism>
<dbReference type="AlphaFoldDB" id="A0A1L5PHR6"/>
<dbReference type="Proteomes" id="UP000185109">
    <property type="component" value="Plasmid pRsp8C3c"/>
</dbReference>
<gene>
    <name evidence="1" type="ORF">AM571_PC02004</name>
</gene>
<name>A0A1L5PHR6_RHIET</name>
<accession>A0A1L5PHR6</accession>
<keyword evidence="1" id="KW-0614">Plasmid</keyword>
<sequence>MISSKGALLPKQRRHGQDQHAACGEFQDFLKDRCFIRRYEIEGHGACEHAHSHSQTEFESP</sequence>
<dbReference type="EMBL" id="CP017244">
    <property type="protein sequence ID" value="APO79734.1"/>
    <property type="molecule type" value="Genomic_DNA"/>
</dbReference>
<evidence type="ECO:0000313" key="1">
    <source>
        <dbReference type="EMBL" id="APO79734.1"/>
    </source>
</evidence>
<protein>
    <submittedName>
        <fullName evidence="1">Uncharacterized protein</fullName>
    </submittedName>
</protein>
<proteinExistence type="predicted"/>
<evidence type="ECO:0000313" key="2">
    <source>
        <dbReference type="Proteomes" id="UP000185109"/>
    </source>
</evidence>